<dbReference type="Proteomes" id="UP001165962">
    <property type="component" value="Unassembled WGS sequence"/>
</dbReference>
<keyword evidence="2" id="KW-1185">Reference proteome</keyword>
<reference evidence="1" key="1">
    <citation type="submission" date="2020-03" db="EMBL/GenBank/DDBJ databases">
        <title>Draft sequencing of Paenibacilllus sp. S3N08.</title>
        <authorList>
            <person name="Kim D.-U."/>
        </authorList>
    </citation>
    <scope>NUCLEOTIDE SEQUENCE</scope>
    <source>
        <strain evidence="1">S3N08</strain>
    </source>
</reference>
<accession>A0ABX0J9F4</accession>
<sequence length="77" mass="8940">MKKTLICTTHIGYADKPNFTNNCTYVVEKENQDGYIVVNNNGKTRLISFEDVGEEEEKSFRLEYKTELEIFLLVTLT</sequence>
<dbReference type="RefSeq" id="WP_166153345.1">
    <property type="nucleotide sequence ID" value="NZ_JAAOIW010000010.1"/>
</dbReference>
<evidence type="ECO:0000313" key="2">
    <source>
        <dbReference type="Proteomes" id="UP001165962"/>
    </source>
</evidence>
<gene>
    <name evidence="1" type="ORF">G9U52_24850</name>
</gene>
<comment type="caution">
    <text evidence="1">The sequence shown here is derived from an EMBL/GenBank/DDBJ whole genome shotgun (WGS) entry which is preliminary data.</text>
</comment>
<evidence type="ECO:0000313" key="1">
    <source>
        <dbReference type="EMBL" id="NHN33050.1"/>
    </source>
</evidence>
<name>A0ABX0J9F4_9BACL</name>
<organism evidence="1 2">
    <name type="scientific">Paenibacillus agricola</name>
    <dbReference type="NCBI Taxonomy" id="2716264"/>
    <lineage>
        <taxon>Bacteria</taxon>
        <taxon>Bacillati</taxon>
        <taxon>Bacillota</taxon>
        <taxon>Bacilli</taxon>
        <taxon>Bacillales</taxon>
        <taxon>Paenibacillaceae</taxon>
        <taxon>Paenibacillus</taxon>
    </lineage>
</organism>
<proteinExistence type="predicted"/>
<dbReference type="EMBL" id="JAAOIW010000010">
    <property type="protein sequence ID" value="NHN33050.1"/>
    <property type="molecule type" value="Genomic_DNA"/>
</dbReference>
<protein>
    <submittedName>
        <fullName evidence="1">Uncharacterized protein</fullName>
    </submittedName>
</protein>